<dbReference type="HOGENOM" id="CLU_1964739_0_0_1"/>
<dbReference type="AlphaFoldDB" id="W9VPG5"/>
<feature type="non-terminal residue" evidence="1">
    <location>
        <position position="128"/>
    </location>
</feature>
<name>W9VPG5_9EURO</name>
<accession>W9VPG5</accession>
<dbReference type="eggNOG" id="KOG4177">
    <property type="taxonomic scope" value="Eukaryota"/>
</dbReference>
<dbReference type="EMBL" id="AMGX01000039">
    <property type="protein sequence ID" value="EXJ54890.1"/>
    <property type="molecule type" value="Genomic_DNA"/>
</dbReference>
<evidence type="ECO:0000313" key="2">
    <source>
        <dbReference type="Proteomes" id="UP000019471"/>
    </source>
</evidence>
<reference evidence="1 2" key="1">
    <citation type="submission" date="2013-03" db="EMBL/GenBank/DDBJ databases">
        <title>The Genome Sequence of Cladophialophora psammophila CBS 110553.</title>
        <authorList>
            <consortium name="The Broad Institute Genomics Platform"/>
            <person name="Cuomo C."/>
            <person name="de Hoog S."/>
            <person name="Gorbushina A."/>
            <person name="Walker B."/>
            <person name="Young S.K."/>
            <person name="Zeng Q."/>
            <person name="Gargeya S."/>
            <person name="Fitzgerald M."/>
            <person name="Haas B."/>
            <person name="Abouelleil A."/>
            <person name="Allen A.W."/>
            <person name="Alvarado L."/>
            <person name="Arachchi H.M."/>
            <person name="Berlin A.M."/>
            <person name="Chapman S.B."/>
            <person name="Gainer-Dewar J."/>
            <person name="Goldberg J."/>
            <person name="Griggs A."/>
            <person name="Gujja S."/>
            <person name="Hansen M."/>
            <person name="Howarth C."/>
            <person name="Imamovic A."/>
            <person name="Ireland A."/>
            <person name="Larimer J."/>
            <person name="McCowan C."/>
            <person name="Murphy C."/>
            <person name="Pearson M."/>
            <person name="Poon T.W."/>
            <person name="Priest M."/>
            <person name="Roberts A."/>
            <person name="Saif S."/>
            <person name="Shea T."/>
            <person name="Sisk P."/>
            <person name="Sykes S."/>
            <person name="Wortman J."/>
            <person name="Nusbaum C."/>
            <person name="Birren B."/>
        </authorList>
    </citation>
    <scope>NUCLEOTIDE SEQUENCE [LARGE SCALE GENOMIC DNA]</scope>
    <source>
        <strain evidence="1 2">CBS 110553</strain>
    </source>
</reference>
<proteinExistence type="predicted"/>
<feature type="non-terminal residue" evidence="1">
    <location>
        <position position="1"/>
    </location>
</feature>
<organism evidence="1 2">
    <name type="scientific">Cladophialophora psammophila CBS 110553</name>
    <dbReference type="NCBI Taxonomy" id="1182543"/>
    <lineage>
        <taxon>Eukaryota</taxon>
        <taxon>Fungi</taxon>
        <taxon>Dikarya</taxon>
        <taxon>Ascomycota</taxon>
        <taxon>Pezizomycotina</taxon>
        <taxon>Eurotiomycetes</taxon>
        <taxon>Chaetothyriomycetidae</taxon>
        <taxon>Chaetothyriales</taxon>
        <taxon>Herpotrichiellaceae</taxon>
        <taxon>Cladophialophora</taxon>
    </lineage>
</organism>
<dbReference type="Proteomes" id="UP000019471">
    <property type="component" value="Unassembled WGS sequence"/>
</dbReference>
<comment type="caution">
    <text evidence="1">The sequence shown here is derived from an EMBL/GenBank/DDBJ whole genome shotgun (WGS) entry which is preliminary data.</text>
</comment>
<keyword evidence="2" id="KW-1185">Reference proteome</keyword>
<gene>
    <name evidence="1" type="ORF">A1O5_12956</name>
</gene>
<dbReference type="GeneID" id="19197642"/>
<evidence type="ECO:0000313" key="1">
    <source>
        <dbReference type="EMBL" id="EXJ54890.1"/>
    </source>
</evidence>
<protein>
    <submittedName>
        <fullName evidence="1">Uncharacterized protein</fullName>
    </submittedName>
</protein>
<dbReference type="RefSeq" id="XP_007751715.1">
    <property type="nucleotide sequence ID" value="XM_007753525.1"/>
</dbReference>
<dbReference type="OrthoDB" id="341259at2759"/>
<sequence>RVPCRRWCPCACHAKRNFKLAPPGMMENVLGKIFVGYSGLPVVSKPCDFRGCRDRQTATANMEYWFPSWFISMNLQMYLTNLPRRGMHIQLSTTRRIPDDSASINFAMQGNIDGLRFLFSQKLAHPKD</sequence>